<dbReference type="Pfam" id="PF13442">
    <property type="entry name" value="Cytochrome_CBB3"/>
    <property type="match status" value="2"/>
</dbReference>
<accession>A0ABX7X5Q5</accession>
<evidence type="ECO:0000313" key="10">
    <source>
        <dbReference type="EMBL" id="QTR48450.1"/>
    </source>
</evidence>
<dbReference type="InterPro" id="IPR036909">
    <property type="entry name" value="Cyt_c-like_dom_sf"/>
</dbReference>
<feature type="region of interest" description="Disordered" evidence="7">
    <location>
        <begin position="157"/>
        <end position="187"/>
    </location>
</feature>
<gene>
    <name evidence="10" type="ORF">J9253_15520</name>
</gene>
<name>A0ABX7X5Q5_9GAMM</name>
<dbReference type="EMBL" id="CP072801">
    <property type="protein sequence ID" value="QTR48450.1"/>
    <property type="molecule type" value="Genomic_DNA"/>
</dbReference>
<keyword evidence="8" id="KW-1133">Transmembrane helix</keyword>
<keyword evidence="8" id="KW-0472">Membrane</keyword>
<evidence type="ECO:0000256" key="2">
    <source>
        <dbReference type="ARBA" id="ARBA00022617"/>
    </source>
</evidence>
<evidence type="ECO:0000313" key="11">
    <source>
        <dbReference type="Proteomes" id="UP000672039"/>
    </source>
</evidence>
<evidence type="ECO:0000256" key="4">
    <source>
        <dbReference type="ARBA" id="ARBA00022982"/>
    </source>
</evidence>
<evidence type="ECO:0000256" key="3">
    <source>
        <dbReference type="ARBA" id="ARBA00022723"/>
    </source>
</evidence>
<dbReference type="PRINTS" id="PR00607">
    <property type="entry name" value="CYTCHROMECIE"/>
</dbReference>
<feature type="domain" description="Cytochrome c" evidence="9">
    <location>
        <begin position="209"/>
        <end position="289"/>
    </location>
</feature>
<dbReference type="Proteomes" id="UP000672039">
    <property type="component" value="Chromosome"/>
</dbReference>
<dbReference type="PANTHER" id="PTHR40942">
    <property type="match status" value="1"/>
</dbReference>
<feature type="compositionally biased region" description="Low complexity" evidence="7">
    <location>
        <begin position="161"/>
        <end position="187"/>
    </location>
</feature>
<evidence type="ECO:0000256" key="5">
    <source>
        <dbReference type="ARBA" id="ARBA00023004"/>
    </source>
</evidence>
<sequence>MAKPVLIGGLALIGTTIFVLVSNLFSTIDRNSTKGAEDTSMAAAAADINLAPIGSVVTVDKSIVKEARSGEAVYNAVCTSCHAAGVLGAPKLDDKGAWEPRVAQTLKVLLDHATNGIRSMPARGGDPTITDEELVNTIVYMTGKAGFDLSADAKGQVPGSAAPAAAEQAAAPAEQAAPVAEQAAAPAEAPAAEQAAVAPAEQAAAPVAAAAIDGEKIYKGICFSCHDVGIAGSPKLGDKAAWAPRIATGNDAMYHNAINGKNVMPAKGGNPALSDDEVKAAVDFMVGKSQ</sequence>
<keyword evidence="1" id="KW-0813">Transport</keyword>
<dbReference type="SUPFAM" id="SSF46626">
    <property type="entry name" value="Cytochrome c"/>
    <property type="match status" value="2"/>
</dbReference>
<dbReference type="Gene3D" id="1.10.760.10">
    <property type="entry name" value="Cytochrome c-like domain"/>
    <property type="match status" value="2"/>
</dbReference>
<keyword evidence="11" id="KW-1185">Reference proteome</keyword>
<keyword evidence="2 6" id="KW-0349">Heme</keyword>
<evidence type="ECO:0000256" key="6">
    <source>
        <dbReference type="PROSITE-ProRule" id="PRU00433"/>
    </source>
</evidence>
<proteinExistence type="predicted"/>
<feature type="domain" description="Cytochrome c" evidence="9">
    <location>
        <begin position="65"/>
        <end position="145"/>
    </location>
</feature>
<reference evidence="10 11" key="1">
    <citation type="submission" date="2021-04" db="EMBL/GenBank/DDBJ databases">
        <title>Genomics, taxonomy and metabolism of representatives of sulfur bacteria of the genus Thiothrix: Thiothrix fructosivorans QT, Thiothrix unzii A1T and three new species, Thiothrix subterranea sp. nov., Thiothrix litoralis sp. nov. and 'Candidatus Thiothrix anitrata' sp. nov.</title>
        <authorList>
            <person name="Ravin N.V."/>
            <person name="Smolyakov D."/>
            <person name="Rudenko T.S."/>
            <person name="Mardanov A.V."/>
            <person name="Beletsky A.V."/>
            <person name="Markov N.D."/>
            <person name="Fomenkov A.I."/>
            <person name="Roberts R.J."/>
            <person name="Karnachuk O.V."/>
            <person name="Novikov A."/>
            <person name="Grabovich M.Y."/>
        </authorList>
    </citation>
    <scope>NUCLEOTIDE SEQUENCE [LARGE SCALE GENOMIC DNA]</scope>
    <source>
        <strain evidence="10 11">AS</strain>
    </source>
</reference>
<dbReference type="InterPro" id="IPR009056">
    <property type="entry name" value="Cyt_c-like_dom"/>
</dbReference>
<evidence type="ECO:0000256" key="8">
    <source>
        <dbReference type="SAM" id="Phobius"/>
    </source>
</evidence>
<organism evidence="10 11">
    <name type="scientific">Thiothrix litoralis</name>
    <dbReference type="NCBI Taxonomy" id="2891210"/>
    <lineage>
        <taxon>Bacteria</taxon>
        <taxon>Pseudomonadati</taxon>
        <taxon>Pseudomonadota</taxon>
        <taxon>Gammaproteobacteria</taxon>
        <taxon>Thiotrichales</taxon>
        <taxon>Thiotrichaceae</taxon>
        <taxon>Thiothrix</taxon>
    </lineage>
</organism>
<evidence type="ECO:0000256" key="1">
    <source>
        <dbReference type="ARBA" id="ARBA00022448"/>
    </source>
</evidence>
<keyword evidence="4" id="KW-0249">Electron transport</keyword>
<keyword evidence="5 6" id="KW-0408">Iron</keyword>
<evidence type="ECO:0000259" key="9">
    <source>
        <dbReference type="PROSITE" id="PS51007"/>
    </source>
</evidence>
<keyword evidence="8" id="KW-0812">Transmembrane</keyword>
<protein>
    <submittedName>
        <fullName evidence="10">Cytochrome c5 family protein</fullName>
    </submittedName>
</protein>
<dbReference type="PANTHER" id="PTHR40942:SF4">
    <property type="entry name" value="CYTOCHROME C5"/>
    <property type="match status" value="1"/>
</dbReference>
<keyword evidence="3 6" id="KW-0479">Metal-binding</keyword>
<evidence type="ECO:0000256" key="7">
    <source>
        <dbReference type="SAM" id="MobiDB-lite"/>
    </source>
</evidence>
<dbReference type="PROSITE" id="PS51007">
    <property type="entry name" value="CYTC"/>
    <property type="match status" value="2"/>
</dbReference>
<feature type="transmembrane region" description="Helical" evidence="8">
    <location>
        <begin position="6"/>
        <end position="25"/>
    </location>
</feature>
<dbReference type="InterPro" id="IPR002323">
    <property type="entry name" value="Cyt_CIE"/>
</dbReference>